<feature type="region of interest" description="Disordered" evidence="2">
    <location>
        <begin position="354"/>
        <end position="408"/>
    </location>
</feature>
<dbReference type="SMART" id="SM00355">
    <property type="entry name" value="ZnF_C2H2"/>
    <property type="match status" value="4"/>
</dbReference>
<feature type="region of interest" description="Disordered" evidence="2">
    <location>
        <begin position="646"/>
        <end position="693"/>
    </location>
</feature>
<sequence length="871" mass="97293">MNGVNANPSAQVGKEERSIWHKRLRLRKTSFSFPTERNTVKQERDVTARGWKVKEKSKKRPQSLQAANTFTCSSCNDGVSFKPGELTRHFKIDHGGEGSPPVFPCDTCGFSSPVFTTLQQHRMQHEDCLFACEICDDDVQRTLPQLTKHCETHHALNGQYYCPKCKLSIQEIERFVCHSCCITNGNAQKNDLLKHMAAACRQRWSRRNWWRKRAHVKQDDNLSRELKFFLPKPEPQWTSPLLPFSTPGLLDDHGMLLDPEKTLAETQQFLERTVCSGKNWPVSLRSEQAATTPHPSQTNPKRCATPHTGKDKLSGLMEKNHISFPPDCTTKVVGFKTVDGKKHLVLKVIPSNKRDVSKDAHTVKPANQQDESNDISTANASGNHSQVTSRRTSSQRKKQGRCVAQREISSSVAERIQSQQTDGCTNQEHATIHLNACNAFNNISAIQSPRAKRANDCQAFSEPEENLTACQGDSGCHSDLTSDTGSLEERCSSRLLTTVFDEEPNLALDSNFTDHQLNTCSISGFDCVSPSSGSPLKDLNESLCQSEAGGLLFHGNADECTNNMDPRDSLVPVGQSESRSAPDLLHTVAELPLTTVIHLLDETREDRTLSPHASFDEPLKDSAHAGDANQRSDPVSASIFSLLLDDSNSSTSGSSEPSGPLASLNRKRMGETSPVDSPVSKSQKRSTRASEDVSGSVLFWEPVPRDAPATLRLIPYSSSQSVKTPRHNQPVIVLNHPDTDIPEVTNIMKVVHKHRDAVQRVVLSRKTLRALSEFSCEAFRDNLVASCHASHRRREWPNGSVKERVSLKLRLRRVRGRKYTVVPTVSESIVLQPTFRCWFCGRLFTNQEAWVGHGQRHLMEATRDWNKLFIR</sequence>
<keyword evidence="1" id="KW-0863">Zinc-finger</keyword>
<feature type="region of interest" description="Disordered" evidence="2">
    <location>
        <begin position="287"/>
        <end position="313"/>
    </location>
</feature>
<dbReference type="PROSITE" id="PS00028">
    <property type="entry name" value="ZINC_FINGER_C2H2_1"/>
    <property type="match status" value="1"/>
</dbReference>
<organism evidence="4 5">
    <name type="scientific">Cyprinus carpio</name>
    <name type="common">Common carp</name>
    <dbReference type="NCBI Taxonomy" id="7962"/>
    <lineage>
        <taxon>Eukaryota</taxon>
        <taxon>Metazoa</taxon>
        <taxon>Chordata</taxon>
        <taxon>Craniata</taxon>
        <taxon>Vertebrata</taxon>
        <taxon>Euteleostomi</taxon>
        <taxon>Actinopterygii</taxon>
        <taxon>Neopterygii</taxon>
        <taxon>Teleostei</taxon>
        <taxon>Ostariophysi</taxon>
        <taxon>Cypriniformes</taxon>
        <taxon>Cyprinidae</taxon>
        <taxon>Cyprininae</taxon>
        <taxon>Cyprinus</taxon>
    </lineage>
</organism>
<feature type="domain" description="C2H2-type" evidence="3">
    <location>
        <begin position="835"/>
        <end position="862"/>
    </location>
</feature>
<evidence type="ECO:0000256" key="1">
    <source>
        <dbReference type="PROSITE-ProRule" id="PRU00042"/>
    </source>
</evidence>
<dbReference type="Proteomes" id="UP000694427">
    <property type="component" value="Unplaced"/>
</dbReference>
<reference evidence="4" key="1">
    <citation type="submission" date="2025-08" db="UniProtKB">
        <authorList>
            <consortium name="Ensembl"/>
        </authorList>
    </citation>
    <scope>IDENTIFICATION</scope>
</reference>
<proteinExistence type="predicted"/>
<dbReference type="Ensembl" id="ENSCCRT00010129771.1">
    <property type="protein sequence ID" value="ENSCCRP00010116777.1"/>
    <property type="gene ID" value="ENSCCRG00010051201.1"/>
</dbReference>
<dbReference type="AlphaFoldDB" id="A0A8C1YA20"/>
<evidence type="ECO:0000313" key="5">
    <source>
        <dbReference type="Proteomes" id="UP000694427"/>
    </source>
</evidence>
<dbReference type="InterPro" id="IPR013087">
    <property type="entry name" value="Znf_C2H2_type"/>
</dbReference>
<evidence type="ECO:0000259" key="3">
    <source>
        <dbReference type="PROSITE" id="PS50157"/>
    </source>
</evidence>
<evidence type="ECO:0000313" key="4">
    <source>
        <dbReference type="Ensembl" id="ENSCCRP00010116777.1"/>
    </source>
</evidence>
<feature type="compositionally biased region" description="Low complexity" evidence="2">
    <location>
        <begin position="646"/>
        <end position="661"/>
    </location>
</feature>
<keyword evidence="5" id="KW-1185">Reference proteome</keyword>
<dbReference type="PROSITE" id="PS50157">
    <property type="entry name" value="ZINC_FINGER_C2H2_2"/>
    <property type="match status" value="1"/>
</dbReference>
<feature type="compositionally biased region" description="Polar residues" evidence="2">
    <location>
        <begin position="287"/>
        <end position="300"/>
    </location>
</feature>
<keyword evidence="1" id="KW-0479">Metal-binding</keyword>
<feature type="compositionally biased region" description="Basic and acidic residues" evidence="2">
    <location>
        <begin position="608"/>
        <end position="624"/>
    </location>
</feature>
<accession>A0A8C1YA20</accession>
<dbReference type="Gene3D" id="3.30.160.60">
    <property type="entry name" value="Classic Zinc Finger"/>
    <property type="match status" value="1"/>
</dbReference>
<evidence type="ECO:0000256" key="2">
    <source>
        <dbReference type="SAM" id="MobiDB-lite"/>
    </source>
</evidence>
<reference evidence="4" key="2">
    <citation type="submission" date="2025-09" db="UniProtKB">
        <authorList>
            <consortium name="Ensembl"/>
        </authorList>
    </citation>
    <scope>IDENTIFICATION</scope>
</reference>
<dbReference type="GO" id="GO:0008270">
    <property type="term" value="F:zinc ion binding"/>
    <property type="evidence" value="ECO:0007669"/>
    <property type="project" value="UniProtKB-KW"/>
</dbReference>
<protein>
    <recommendedName>
        <fullName evidence="3">C2H2-type domain-containing protein</fullName>
    </recommendedName>
</protein>
<keyword evidence="1" id="KW-0862">Zinc</keyword>
<feature type="compositionally biased region" description="Polar residues" evidence="2">
    <location>
        <begin position="365"/>
        <end position="387"/>
    </location>
</feature>
<name>A0A8C1YA20_CYPCA</name>
<feature type="region of interest" description="Disordered" evidence="2">
    <location>
        <begin position="608"/>
        <end position="632"/>
    </location>
</feature>